<dbReference type="InterPro" id="IPR002156">
    <property type="entry name" value="RNaseH_domain"/>
</dbReference>
<comment type="caution">
    <text evidence="3">The sequence shown here is derived from an EMBL/GenBank/DDBJ whole genome shotgun (WGS) entry which is preliminary data.</text>
</comment>
<evidence type="ECO:0000256" key="1">
    <source>
        <dbReference type="SAM" id="MobiDB-lite"/>
    </source>
</evidence>
<dbReference type="Pfam" id="PF13456">
    <property type="entry name" value="RVT_3"/>
    <property type="match status" value="1"/>
</dbReference>
<dbReference type="EMBL" id="JACGWN010000009">
    <property type="protein sequence ID" value="KAL0433582.1"/>
    <property type="molecule type" value="Genomic_DNA"/>
</dbReference>
<dbReference type="AlphaFoldDB" id="A0AAW2VW71"/>
<name>A0AAW2VW71_9LAMI</name>
<dbReference type="InterPro" id="IPR012337">
    <property type="entry name" value="RNaseH-like_sf"/>
</dbReference>
<dbReference type="Gene3D" id="3.30.420.10">
    <property type="entry name" value="Ribonuclease H-like superfamily/Ribonuclease H"/>
    <property type="match status" value="1"/>
</dbReference>
<gene>
    <name evidence="3" type="ORF">Slati_2692500</name>
</gene>
<feature type="region of interest" description="Disordered" evidence="1">
    <location>
        <begin position="1"/>
        <end position="21"/>
    </location>
</feature>
<dbReference type="GO" id="GO:0003676">
    <property type="term" value="F:nucleic acid binding"/>
    <property type="evidence" value="ECO:0007669"/>
    <property type="project" value="InterPro"/>
</dbReference>
<accession>A0AAW2VW71</accession>
<dbReference type="GO" id="GO:0004523">
    <property type="term" value="F:RNA-DNA hybrid ribonuclease activity"/>
    <property type="evidence" value="ECO:0007669"/>
    <property type="project" value="InterPro"/>
</dbReference>
<evidence type="ECO:0000313" key="3">
    <source>
        <dbReference type="EMBL" id="KAL0433582.1"/>
    </source>
</evidence>
<protein>
    <recommendedName>
        <fullName evidence="2">RNase H type-1 domain-containing protein</fullName>
    </recommendedName>
</protein>
<reference evidence="3" key="2">
    <citation type="journal article" date="2024" name="Plant">
        <title>Genomic evolution and insights into agronomic trait innovations of Sesamum species.</title>
        <authorList>
            <person name="Miao H."/>
            <person name="Wang L."/>
            <person name="Qu L."/>
            <person name="Liu H."/>
            <person name="Sun Y."/>
            <person name="Le M."/>
            <person name="Wang Q."/>
            <person name="Wei S."/>
            <person name="Zheng Y."/>
            <person name="Lin W."/>
            <person name="Duan Y."/>
            <person name="Cao H."/>
            <person name="Xiong S."/>
            <person name="Wang X."/>
            <person name="Wei L."/>
            <person name="Li C."/>
            <person name="Ma Q."/>
            <person name="Ju M."/>
            <person name="Zhao R."/>
            <person name="Li G."/>
            <person name="Mu C."/>
            <person name="Tian Q."/>
            <person name="Mei H."/>
            <person name="Zhang T."/>
            <person name="Gao T."/>
            <person name="Zhang H."/>
        </authorList>
    </citation>
    <scope>NUCLEOTIDE SEQUENCE</scope>
    <source>
        <strain evidence="3">KEN1</strain>
    </source>
</reference>
<dbReference type="PANTHER" id="PTHR48475:SF1">
    <property type="entry name" value="RNASE H TYPE-1 DOMAIN-CONTAINING PROTEIN"/>
    <property type="match status" value="1"/>
</dbReference>
<organism evidence="3">
    <name type="scientific">Sesamum latifolium</name>
    <dbReference type="NCBI Taxonomy" id="2727402"/>
    <lineage>
        <taxon>Eukaryota</taxon>
        <taxon>Viridiplantae</taxon>
        <taxon>Streptophyta</taxon>
        <taxon>Embryophyta</taxon>
        <taxon>Tracheophyta</taxon>
        <taxon>Spermatophyta</taxon>
        <taxon>Magnoliopsida</taxon>
        <taxon>eudicotyledons</taxon>
        <taxon>Gunneridae</taxon>
        <taxon>Pentapetalae</taxon>
        <taxon>asterids</taxon>
        <taxon>lamiids</taxon>
        <taxon>Lamiales</taxon>
        <taxon>Pedaliaceae</taxon>
        <taxon>Sesamum</taxon>
    </lineage>
</organism>
<proteinExistence type="predicted"/>
<dbReference type="InterPro" id="IPR036397">
    <property type="entry name" value="RNaseH_sf"/>
</dbReference>
<evidence type="ECO:0000259" key="2">
    <source>
        <dbReference type="Pfam" id="PF13456"/>
    </source>
</evidence>
<dbReference type="PANTHER" id="PTHR48475">
    <property type="entry name" value="RIBONUCLEASE H"/>
    <property type="match status" value="1"/>
</dbReference>
<reference evidence="3" key="1">
    <citation type="submission" date="2020-06" db="EMBL/GenBank/DDBJ databases">
        <authorList>
            <person name="Li T."/>
            <person name="Hu X."/>
            <person name="Zhang T."/>
            <person name="Song X."/>
            <person name="Zhang H."/>
            <person name="Dai N."/>
            <person name="Sheng W."/>
            <person name="Hou X."/>
            <person name="Wei L."/>
        </authorList>
    </citation>
    <scope>NUCLEOTIDE SEQUENCE</scope>
    <source>
        <strain evidence="3">KEN1</strain>
        <tissue evidence="3">Leaf</tissue>
    </source>
</reference>
<dbReference type="SUPFAM" id="SSF53098">
    <property type="entry name" value="Ribonuclease H-like"/>
    <property type="match status" value="1"/>
</dbReference>
<feature type="domain" description="RNase H type-1" evidence="2">
    <location>
        <begin position="325"/>
        <end position="390"/>
    </location>
</feature>
<sequence>MLREKGHSVQSSRSGFGFTPHNPVQIAIKRASTNYTTEEEYSSINDNKGKKVECISIFDRLGPYRRLKCKEARNQGLNISAKPWKKGRESQTHQNFQSLIPSRMKRCTNLIISCDKVLKVKLQTIIFTKAQEDEDDDKESVVSSYHISCGDEMIEYEVATTYHITLNEEDSIEEEDAEIAPPKLEEGVKTTVDELKEINLGDIENPRPIYISAFFTKDEEETYVELLHEFKDVFAWSDKEMPGLDPKVVVLPLSIRKGACSVKQDQRRFRPELVPLIEVEKAVKRQVLADFLANHPIPAEWDLSDDLPDENIIVIEVTPLWKMHFDGPSHKEGAGAGVIFITSNSEVLSYSFILTQNFSNNVAEYQALILGLEMTIDIKQLHLQVFGDSKLRPIGWLGDVEIEHVPRNDNKQANVVAKLASILTILEDNGRVSICKTWVVPPIFDDDDCEEEKELHAVEVFNIEKED</sequence>